<dbReference type="Pfam" id="PF13458">
    <property type="entry name" value="Peripla_BP_6"/>
    <property type="match status" value="1"/>
</dbReference>
<protein>
    <submittedName>
        <fullName evidence="5">Branched-chain amino acid ABC transporter substrate-binding protein</fullName>
    </submittedName>
</protein>
<accession>A0ABW8Z816</accession>
<organism evidence="5 6">
    <name type="scientific">Herbaspirillum rhizosphaerae</name>
    <dbReference type="NCBI Taxonomy" id="346179"/>
    <lineage>
        <taxon>Bacteria</taxon>
        <taxon>Pseudomonadati</taxon>
        <taxon>Pseudomonadota</taxon>
        <taxon>Betaproteobacteria</taxon>
        <taxon>Burkholderiales</taxon>
        <taxon>Oxalobacteraceae</taxon>
        <taxon>Herbaspirillum</taxon>
    </lineage>
</organism>
<dbReference type="EMBL" id="JAQQFR010000007">
    <property type="protein sequence ID" value="MFL9879202.1"/>
    <property type="molecule type" value="Genomic_DNA"/>
</dbReference>
<proteinExistence type="inferred from homology"/>
<dbReference type="CDD" id="cd06342">
    <property type="entry name" value="PBP1_ABC_LIVBP-like"/>
    <property type="match status" value="1"/>
</dbReference>
<dbReference type="Proteomes" id="UP001629214">
    <property type="component" value="Unassembled WGS sequence"/>
</dbReference>
<keyword evidence="2 3" id="KW-0732">Signal</keyword>
<comment type="caution">
    <text evidence="5">The sequence shown here is derived from an EMBL/GenBank/DDBJ whole genome shotgun (WGS) entry which is preliminary data.</text>
</comment>
<dbReference type="RefSeq" id="WP_408168199.1">
    <property type="nucleotide sequence ID" value="NZ_JAQQFR010000007.1"/>
</dbReference>
<evidence type="ECO:0000256" key="3">
    <source>
        <dbReference type="SAM" id="SignalP"/>
    </source>
</evidence>
<name>A0ABW8Z816_9BURK</name>
<evidence type="ECO:0000313" key="5">
    <source>
        <dbReference type="EMBL" id="MFL9879202.1"/>
    </source>
</evidence>
<dbReference type="SUPFAM" id="SSF53822">
    <property type="entry name" value="Periplasmic binding protein-like I"/>
    <property type="match status" value="1"/>
</dbReference>
<dbReference type="PANTHER" id="PTHR47151:SF2">
    <property type="entry name" value="AMINO ACID BINDING PROTEIN"/>
    <property type="match status" value="1"/>
</dbReference>
<feature type="signal peptide" evidence="3">
    <location>
        <begin position="1"/>
        <end position="25"/>
    </location>
</feature>
<reference evidence="5 6" key="1">
    <citation type="journal article" date="2024" name="Chem. Sci.">
        <title>Discovery of megapolipeptins by genome mining of a Burkholderiales bacteria collection.</title>
        <authorList>
            <person name="Paulo B.S."/>
            <person name="Recchia M.J.J."/>
            <person name="Lee S."/>
            <person name="Fergusson C.H."/>
            <person name="Romanowski S.B."/>
            <person name="Hernandez A."/>
            <person name="Krull N."/>
            <person name="Liu D.Y."/>
            <person name="Cavanagh H."/>
            <person name="Bos A."/>
            <person name="Gray C.A."/>
            <person name="Murphy B.T."/>
            <person name="Linington R.G."/>
            <person name="Eustaquio A.S."/>
        </authorList>
    </citation>
    <scope>NUCLEOTIDE SEQUENCE [LARGE SCALE GENOMIC DNA]</scope>
    <source>
        <strain evidence="5 6">RL21-008-BIB-B</strain>
    </source>
</reference>
<gene>
    <name evidence="5" type="ORF">PQR63_12455</name>
</gene>
<dbReference type="Gene3D" id="3.40.50.2300">
    <property type="match status" value="2"/>
</dbReference>
<keyword evidence="6" id="KW-1185">Reference proteome</keyword>
<evidence type="ECO:0000259" key="4">
    <source>
        <dbReference type="Pfam" id="PF13458"/>
    </source>
</evidence>
<dbReference type="InterPro" id="IPR028081">
    <property type="entry name" value="Leu-bd"/>
</dbReference>
<feature type="domain" description="Leucine-binding protein" evidence="4">
    <location>
        <begin position="38"/>
        <end position="368"/>
    </location>
</feature>
<dbReference type="InterPro" id="IPR028082">
    <property type="entry name" value="Peripla_BP_I"/>
</dbReference>
<dbReference type="PANTHER" id="PTHR47151">
    <property type="entry name" value="LEU/ILE/VAL-BINDING ABC TRANSPORTER SUBUNIT"/>
    <property type="match status" value="1"/>
</dbReference>
<sequence length="379" mass="40927">MRNFSRRVSASIGILLALPLMTAQAQEPSQIVLIGLIGSMKLVRGQTAHDAAQLAIDEANKSDIRIGGKLTRFKLFVADDKNDVNIAAITARAAVAAGVVGVIGHLTTDASIAAAPVYRDAGIPQVSPTAAGREFTKLNYPTIFQMLGNSEVTPKYLAEAALGVIRARRIVIIDDNTSLGVDLAKNFIANLQRKGVRVVEHEQLASARTSEFNTAIAKIQNANADLVCFAGILPQTMALSSRLQQMNMNVPLLLASGAINSDFPQRSDEYPEGTMVLAPGIAPDKVADYKRLVATYREKFKAPLIPQSWLTYDAVGILIDAMKKADSTTPQRLPAILHKIKFNGVSGQISFDQEGNLNNPRYTLYRAGKGSWEAVKTFP</sequence>
<evidence type="ECO:0000256" key="2">
    <source>
        <dbReference type="ARBA" id="ARBA00022729"/>
    </source>
</evidence>
<feature type="chain" id="PRO_5046835246" evidence="3">
    <location>
        <begin position="26"/>
        <end position="379"/>
    </location>
</feature>
<evidence type="ECO:0000256" key="1">
    <source>
        <dbReference type="ARBA" id="ARBA00010062"/>
    </source>
</evidence>
<comment type="similarity">
    <text evidence="1">Belongs to the leucine-binding protein family.</text>
</comment>
<evidence type="ECO:0000313" key="6">
    <source>
        <dbReference type="Proteomes" id="UP001629214"/>
    </source>
</evidence>